<dbReference type="Gene3D" id="3.30.420.40">
    <property type="match status" value="2"/>
</dbReference>
<dbReference type="SUPFAM" id="SSF53067">
    <property type="entry name" value="Actin-like ATPase domain"/>
    <property type="match status" value="1"/>
</dbReference>
<gene>
    <name evidence="1" type="ordered locus">Aboo_0528</name>
</gene>
<dbReference type="InterPro" id="IPR043129">
    <property type="entry name" value="ATPase_NBD"/>
</dbReference>
<evidence type="ECO:0000313" key="1">
    <source>
        <dbReference type="EMBL" id="ADD08339.1"/>
    </source>
</evidence>
<dbReference type="KEGG" id="abi:Aboo_0528"/>
<dbReference type="Pfam" id="PF00480">
    <property type="entry name" value="ROK"/>
    <property type="match status" value="1"/>
</dbReference>
<accession>B5IA27</accession>
<name>B5IA27_ACIB4</name>
<proteinExistence type="predicted"/>
<sequence>MTLGIDVGGTKILAARIEKGKIWEKWKFKTKNDEVIKIIEEIIERSAERVVGIGVPCYLRNGVCINAPNISEFNGKDLRHYFKRTIIMNDCTAMAYGEYVLRNEKYNSLLLVSLGTGVGAGLVFKGVPYIGKGSAMELGHIKGFSNRQCACGKTGCFETVVGGRYVEVEERAKRAMEGDKEAIEFMKEYGRAIARGLSYAIQLLDPEIVVFGGGISNAYELFIEPVKEELYGLLSFIDVDDIIFEKAKSEDSGAFGAALIAERRLL</sequence>
<dbReference type="eggNOG" id="arCOG04280">
    <property type="taxonomic scope" value="Archaea"/>
</dbReference>
<reference evidence="1" key="1">
    <citation type="submission" date="2010-02" db="EMBL/GenBank/DDBJ databases">
        <title>Complete sequence of Aciduliprofundum boonei T469.</title>
        <authorList>
            <consortium name="US DOE Joint Genome Institute"/>
            <person name="Lucas S."/>
            <person name="Copeland A."/>
            <person name="Lapidus A."/>
            <person name="Cheng J.-F."/>
            <person name="Bruce D."/>
            <person name="Goodwin L."/>
            <person name="Pitluck S."/>
            <person name="Saunders E."/>
            <person name="Detter J.C."/>
            <person name="Han C."/>
            <person name="Tapia R."/>
            <person name="Land M."/>
            <person name="Hauser L."/>
            <person name="Kyrpides N."/>
            <person name="Mikhailova N."/>
            <person name="Flores G."/>
            <person name="Reysenbach A.-L."/>
            <person name="Woyke T."/>
        </authorList>
    </citation>
    <scope>NUCLEOTIDE SEQUENCE</scope>
    <source>
        <strain evidence="1">T469</strain>
    </source>
</reference>
<keyword evidence="2" id="KW-1185">Reference proteome</keyword>
<dbReference type="InterPro" id="IPR000600">
    <property type="entry name" value="ROK"/>
</dbReference>
<dbReference type="GeneID" id="8827473"/>
<dbReference type="EMBL" id="CP001941">
    <property type="protein sequence ID" value="ADD08339.1"/>
    <property type="molecule type" value="Genomic_DNA"/>
</dbReference>
<protein>
    <submittedName>
        <fullName evidence="1">ROK family protein</fullName>
    </submittedName>
</protein>
<dbReference type="Proteomes" id="UP000001400">
    <property type="component" value="Chromosome"/>
</dbReference>
<dbReference type="PANTHER" id="PTHR18964">
    <property type="entry name" value="ROK (REPRESSOR, ORF, KINASE) FAMILY"/>
    <property type="match status" value="1"/>
</dbReference>
<dbReference type="AlphaFoldDB" id="B5IA27"/>
<dbReference type="OrthoDB" id="206224at2157"/>
<dbReference type="HOGENOM" id="CLU_036604_0_4_2"/>
<dbReference type="STRING" id="439481.Aboo_0528"/>
<dbReference type="CDD" id="cd23763">
    <property type="entry name" value="ASKHA_ATPase_ROK"/>
    <property type="match status" value="1"/>
</dbReference>
<organism evidence="1 2">
    <name type="scientific">Aciduliprofundum boonei (strain DSM 19572 / T469)</name>
    <dbReference type="NCBI Taxonomy" id="439481"/>
    <lineage>
        <taxon>Archaea</taxon>
        <taxon>Methanobacteriati</taxon>
        <taxon>Thermoplasmatota</taxon>
        <taxon>DHVE2 group</taxon>
        <taxon>Candidatus Aciduliprofundum</taxon>
    </lineage>
</organism>
<evidence type="ECO:0000313" key="2">
    <source>
        <dbReference type="Proteomes" id="UP000001400"/>
    </source>
</evidence>
<dbReference type="PANTHER" id="PTHR18964:SF149">
    <property type="entry name" value="BIFUNCTIONAL UDP-N-ACETYLGLUCOSAMINE 2-EPIMERASE_N-ACETYLMANNOSAMINE KINASE"/>
    <property type="match status" value="1"/>
</dbReference>
<dbReference type="RefSeq" id="WP_008082172.1">
    <property type="nucleotide sequence ID" value="NC_013926.1"/>
</dbReference>